<dbReference type="EMBL" id="CAJVPJ010000319">
    <property type="protein sequence ID" value="CAG8511239.1"/>
    <property type="molecule type" value="Genomic_DNA"/>
</dbReference>
<accession>A0A9N8ZXY7</accession>
<comment type="caution">
    <text evidence="1">The sequence shown here is derived from an EMBL/GenBank/DDBJ whole genome shotgun (WGS) entry which is preliminary data.</text>
</comment>
<name>A0A9N8ZXY7_9GLOM</name>
<gene>
    <name evidence="1" type="ORF">POCULU_LOCUS3083</name>
</gene>
<protein>
    <submittedName>
        <fullName evidence="1">9442_t:CDS:1</fullName>
    </submittedName>
</protein>
<evidence type="ECO:0000313" key="1">
    <source>
        <dbReference type="EMBL" id="CAG8511239.1"/>
    </source>
</evidence>
<reference evidence="1" key="1">
    <citation type="submission" date="2021-06" db="EMBL/GenBank/DDBJ databases">
        <authorList>
            <person name="Kallberg Y."/>
            <person name="Tangrot J."/>
            <person name="Rosling A."/>
        </authorList>
    </citation>
    <scope>NUCLEOTIDE SEQUENCE</scope>
    <source>
        <strain evidence="1">IA702</strain>
    </source>
</reference>
<feature type="non-terminal residue" evidence="1">
    <location>
        <position position="1"/>
    </location>
</feature>
<organism evidence="1 2">
    <name type="scientific">Paraglomus occultum</name>
    <dbReference type="NCBI Taxonomy" id="144539"/>
    <lineage>
        <taxon>Eukaryota</taxon>
        <taxon>Fungi</taxon>
        <taxon>Fungi incertae sedis</taxon>
        <taxon>Mucoromycota</taxon>
        <taxon>Glomeromycotina</taxon>
        <taxon>Glomeromycetes</taxon>
        <taxon>Paraglomerales</taxon>
        <taxon>Paraglomeraceae</taxon>
        <taxon>Paraglomus</taxon>
    </lineage>
</organism>
<dbReference type="AlphaFoldDB" id="A0A9N8ZXY7"/>
<proteinExistence type="predicted"/>
<dbReference type="Proteomes" id="UP000789572">
    <property type="component" value="Unassembled WGS sequence"/>
</dbReference>
<evidence type="ECO:0000313" key="2">
    <source>
        <dbReference type="Proteomes" id="UP000789572"/>
    </source>
</evidence>
<keyword evidence="2" id="KW-1185">Reference proteome</keyword>
<sequence length="53" mass="6028">FRRLKQITLHGKYVKRELLASASKLLSNLEDIKISLASNDEEELAKPFNASKI</sequence>